<keyword evidence="2" id="KW-1133">Transmembrane helix</keyword>
<evidence type="ECO:0000256" key="1">
    <source>
        <dbReference type="SAM" id="MobiDB-lite"/>
    </source>
</evidence>
<evidence type="ECO:0000313" key="3">
    <source>
        <dbReference type="EMBL" id="NYD47043.1"/>
    </source>
</evidence>
<dbReference type="AlphaFoldDB" id="A0A7Y9EG07"/>
<proteinExistence type="predicted"/>
<evidence type="ECO:0000256" key="2">
    <source>
        <dbReference type="SAM" id="Phobius"/>
    </source>
</evidence>
<accession>A0A7Y9EG07</accession>
<reference evidence="3 4" key="1">
    <citation type="submission" date="2020-07" db="EMBL/GenBank/DDBJ databases">
        <title>Sequencing the genomes of 1000 actinobacteria strains.</title>
        <authorList>
            <person name="Klenk H.-P."/>
        </authorList>
    </citation>
    <scope>NUCLEOTIDE SEQUENCE [LARGE SCALE GENOMIC DNA]</scope>
    <source>
        <strain evidence="3 4">DSM 40398</strain>
    </source>
</reference>
<dbReference type="EMBL" id="JACCBA010000001">
    <property type="protein sequence ID" value="NYD47043.1"/>
    <property type="molecule type" value="Genomic_DNA"/>
</dbReference>
<comment type="caution">
    <text evidence="3">The sequence shown here is derived from an EMBL/GenBank/DDBJ whole genome shotgun (WGS) entry which is preliminary data.</text>
</comment>
<feature type="transmembrane region" description="Helical" evidence="2">
    <location>
        <begin position="39"/>
        <end position="59"/>
    </location>
</feature>
<dbReference type="Proteomes" id="UP000529783">
    <property type="component" value="Unassembled WGS sequence"/>
</dbReference>
<keyword evidence="2" id="KW-0472">Membrane</keyword>
<name>A0A7Y9EG07_9ACTN</name>
<sequence>MNDLKERLERLADAPAPASAVDAAAAVARARRIRRTRRAAAAAVVAVGVTAAVAVVALVPSSGDRSSGVVVTAKYPSPLVEKAAFGWLPPGYARTRVTQDEQRATVFTASAGRGPGSMAIELSVLPPGVRPGIPRLPGGRKGRLTRAAPVNGRPAYWSIKPGGPGSAQVAAEFRWEYRPKAWALLSVNDRAVADPATVQRIAAGVGFGGGRPAAFPVRVTGLPAGLKITRVWAGTLPDAMFSFAVPGRDGELIISLTPARPRGRSSDANTTVDGHPAFDTRMPHPGPTIGRVPAAKSQILNVYGVRGFDVGLQATGEPLRRLQAGGGLTGLYRRTTPLGADRARWTTEPLR</sequence>
<keyword evidence="2" id="KW-0812">Transmembrane</keyword>
<keyword evidence="4" id="KW-1185">Reference proteome</keyword>
<protein>
    <submittedName>
        <fullName evidence="3">Uncharacterized protein</fullName>
    </submittedName>
</protein>
<dbReference type="RefSeq" id="WP_179844188.1">
    <property type="nucleotide sequence ID" value="NZ_JACCBA010000001.1"/>
</dbReference>
<evidence type="ECO:0000313" key="4">
    <source>
        <dbReference type="Proteomes" id="UP000529783"/>
    </source>
</evidence>
<organism evidence="3 4">
    <name type="scientific">Actinomadura luteofluorescens</name>
    <dbReference type="NCBI Taxonomy" id="46163"/>
    <lineage>
        <taxon>Bacteria</taxon>
        <taxon>Bacillati</taxon>
        <taxon>Actinomycetota</taxon>
        <taxon>Actinomycetes</taxon>
        <taxon>Streptosporangiales</taxon>
        <taxon>Thermomonosporaceae</taxon>
        <taxon>Actinomadura</taxon>
    </lineage>
</organism>
<feature type="region of interest" description="Disordered" evidence="1">
    <location>
        <begin position="259"/>
        <end position="286"/>
    </location>
</feature>
<gene>
    <name evidence="3" type="ORF">BJY14_003026</name>
</gene>